<keyword evidence="3" id="KW-1185">Reference proteome</keyword>
<evidence type="ECO:0000313" key="2">
    <source>
        <dbReference type="EMBL" id="QDU96424.1"/>
    </source>
</evidence>
<evidence type="ECO:0000259" key="1">
    <source>
        <dbReference type="Pfam" id="PF26136"/>
    </source>
</evidence>
<dbReference type="RefSeq" id="WP_145055058.1">
    <property type="nucleotide sequence ID" value="NZ_CP036433.1"/>
</dbReference>
<dbReference type="EMBL" id="CP036433">
    <property type="protein sequence ID" value="QDU96424.1"/>
    <property type="molecule type" value="Genomic_DNA"/>
</dbReference>
<gene>
    <name evidence="2" type="ORF">Pla8534_42440</name>
</gene>
<dbReference type="AlphaFoldDB" id="A0A518DX84"/>
<dbReference type="InterPro" id="IPR058711">
    <property type="entry name" value="SCO6045-like_C"/>
</dbReference>
<proteinExistence type="predicted"/>
<reference evidence="2 3" key="1">
    <citation type="submission" date="2019-02" db="EMBL/GenBank/DDBJ databases">
        <title>Deep-cultivation of Planctomycetes and their phenomic and genomic characterization uncovers novel biology.</title>
        <authorList>
            <person name="Wiegand S."/>
            <person name="Jogler M."/>
            <person name="Boedeker C."/>
            <person name="Pinto D."/>
            <person name="Vollmers J."/>
            <person name="Rivas-Marin E."/>
            <person name="Kohn T."/>
            <person name="Peeters S.H."/>
            <person name="Heuer A."/>
            <person name="Rast P."/>
            <person name="Oberbeckmann S."/>
            <person name="Bunk B."/>
            <person name="Jeske O."/>
            <person name="Meyerdierks A."/>
            <person name="Storesund J.E."/>
            <person name="Kallscheuer N."/>
            <person name="Luecker S."/>
            <person name="Lage O.M."/>
            <person name="Pohl T."/>
            <person name="Merkel B.J."/>
            <person name="Hornburger P."/>
            <person name="Mueller R.-W."/>
            <person name="Bruemmer F."/>
            <person name="Labrenz M."/>
            <person name="Spormann A.M."/>
            <person name="Op den Camp H."/>
            <person name="Overmann J."/>
            <person name="Amann R."/>
            <person name="Jetten M.S.M."/>
            <person name="Mascher T."/>
            <person name="Medema M.H."/>
            <person name="Devos D.P."/>
            <person name="Kaster A.-K."/>
            <person name="Ovreas L."/>
            <person name="Rohde M."/>
            <person name="Galperin M.Y."/>
            <person name="Jogler C."/>
        </authorList>
    </citation>
    <scope>NUCLEOTIDE SEQUENCE [LARGE SCALE GENOMIC DNA]</scope>
    <source>
        <strain evidence="2 3">Pla85_3_4</strain>
    </source>
</reference>
<dbReference type="OrthoDB" id="483235at2"/>
<dbReference type="Proteomes" id="UP000317648">
    <property type="component" value="Chromosome"/>
</dbReference>
<dbReference type="Pfam" id="PF26136">
    <property type="entry name" value="SCO6045_C"/>
    <property type="match status" value="1"/>
</dbReference>
<dbReference type="KEGG" id="lcre:Pla8534_42440"/>
<sequence length="136" mass="15191">MPHDLTTALGLLLSNRELRRRLREAPAEVACELGLSGPEEEALRQIDLDGLERQAAALLGKRWWEVGKLLPLTIAALGSEAREVFEFYATRRWPDGHRRHAVDAVEFLAFLKQNGLPAVSTAEARRVRRLSRGQGG</sequence>
<protein>
    <recommendedName>
        <fullName evidence="1">SCO6045-like C-terminal domain-containing protein</fullName>
    </recommendedName>
</protein>
<organism evidence="2 3">
    <name type="scientific">Lignipirellula cremea</name>
    <dbReference type="NCBI Taxonomy" id="2528010"/>
    <lineage>
        <taxon>Bacteria</taxon>
        <taxon>Pseudomonadati</taxon>
        <taxon>Planctomycetota</taxon>
        <taxon>Planctomycetia</taxon>
        <taxon>Pirellulales</taxon>
        <taxon>Pirellulaceae</taxon>
        <taxon>Lignipirellula</taxon>
    </lineage>
</organism>
<evidence type="ECO:0000313" key="3">
    <source>
        <dbReference type="Proteomes" id="UP000317648"/>
    </source>
</evidence>
<feature type="domain" description="SCO6045-like C-terminal" evidence="1">
    <location>
        <begin position="47"/>
        <end position="105"/>
    </location>
</feature>
<name>A0A518DX84_9BACT</name>
<accession>A0A518DX84</accession>